<accession>A0A9W6RFQ7</accession>
<dbReference type="EMBL" id="BSTJ01000003">
    <property type="protein sequence ID" value="GLY74744.1"/>
    <property type="molecule type" value="Genomic_DNA"/>
</dbReference>
<dbReference type="InterPro" id="IPR010310">
    <property type="entry name" value="T7SS_ESAT-6-like"/>
</dbReference>
<dbReference type="InterPro" id="IPR036689">
    <property type="entry name" value="ESAT-6-like_sf"/>
</dbReference>
<dbReference type="AlphaFoldDB" id="A0A9W6RFQ7"/>
<name>A0A9W6RFQ7_9ACTN</name>
<evidence type="ECO:0000313" key="2">
    <source>
        <dbReference type="EMBL" id="GLY83647.1"/>
    </source>
</evidence>
<proteinExistence type="predicted"/>
<keyword evidence="3" id="KW-1185">Reference proteome</keyword>
<dbReference type="SUPFAM" id="SSF140453">
    <property type="entry name" value="EsxAB dimer-like"/>
    <property type="match status" value="1"/>
</dbReference>
<dbReference type="Proteomes" id="UP001165074">
    <property type="component" value="Unassembled WGS sequence"/>
</dbReference>
<dbReference type="Proteomes" id="UP001165135">
    <property type="component" value="Unassembled WGS sequence"/>
</dbReference>
<dbReference type="RefSeq" id="WP_285568181.1">
    <property type="nucleotide sequence ID" value="NZ_BSTJ01000003.1"/>
</dbReference>
<reference evidence="1" key="1">
    <citation type="submission" date="2023-03" db="EMBL/GenBank/DDBJ databases">
        <title>Actinoallomurus iriomotensis NBRC 103681.</title>
        <authorList>
            <person name="Ichikawa N."/>
            <person name="Sato H."/>
            <person name="Tonouchi N."/>
        </authorList>
    </citation>
    <scope>NUCLEOTIDE SEQUENCE</scope>
    <source>
        <strain evidence="1">NBRC 103681</strain>
    </source>
</reference>
<comment type="caution">
    <text evidence="1">The sequence shown here is derived from an EMBL/GenBank/DDBJ whole genome shotgun (WGS) entry which is preliminary data.</text>
</comment>
<sequence length="103" mass="11281">MSESGISIANAKIAAQKIDHAASTIKGLQMHTQTIHTDLRSGWDSTAADAFTTMFTKYDEDFTAVLNALQDMHQKLGQGTIKYESMIQEQHDAVNAVAALINR</sequence>
<gene>
    <name evidence="1" type="ORF">Airi01_030110</name>
    <name evidence="2" type="ORF">Airi02_015760</name>
</gene>
<evidence type="ECO:0000313" key="4">
    <source>
        <dbReference type="Proteomes" id="UP001165135"/>
    </source>
</evidence>
<organism evidence="1 4">
    <name type="scientific">Actinoallomurus iriomotensis</name>
    <dbReference type="NCBI Taxonomy" id="478107"/>
    <lineage>
        <taxon>Bacteria</taxon>
        <taxon>Bacillati</taxon>
        <taxon>Actinomycetota</taxon>
        <taxon>Actinomycetes</taxon>
        <taxon>Streptosporangiales</taxon>
        <taxon>Thermomonosporaceae</taxon>
        <taxon>Actinoallomurus</taxon>
    </lineage>
</organism>
<dbReference type="Gene3D" id="1.10.287.1060">
    <property type="entry name" value="ESAT-6-like"/>
    <property type="match status" value="1"/>
</dbReference>
<evidence type="ECO:0008006" key="5">
    <source>
        <dbReference type="Google" id="ProtNLM"/>
    </source>
</evidence>
<reference evidence="2" key="2">
    <citation type="submission" date="2023-03" db="EMBL/GenBank/DDBJ databases">
        <title>Actinoallomurus iriomotensis NBRC 103684.</title>
        <authorList>
            <person name="Ichikawa N."/>
            <person name="Sato H."/>
            <person name="Tonouchi N."/>
        </authorList>
    </citation>
    <scope>NUCLEOTIDE SEQUENCE</scope>
    <source>
        <strain evidence="2">NBRC 103684</strain>
    </source>
</reference>
<evidence type="ECO:0000313" key="3">
    <source>
        <dbReference type="Proteomes" id="UP001165074"/>
    </source>
</evidence>
<dbReference type="Pfam" id="PF06013">
    <property type="entry name" value="WXG100"/>
    <property type="match status" value="1"/>
</dbReference>
<dbReference type="EMBL" id="BSTK01000002">
    <property type="protein sequence ID" value="GLY83647.1"/>
    <property type="molecule type" value="Genomic_DNA"/>
</dbReference>
<evidence type="ECO:0000313" key="1">
    <source>
        <dbReference type="EMBL" id="GLY74744.1"/>
    </source>
</evidence>
<protein>
    <recommendedName>
        <fullName evidence="5">ESAT-6-like protein</fullName>
    </recommendedName>
</protein>